<keyword evidence="6 7" id="KW-0472">Membrane</keyword>
<dbReference type="InterPro" id="IPR000326">
    <property type="entry name" value="PAP2/HPO"/>
</dbReference>
<name>A0ABT9UFI8_9MICC</name>
<feature type="transmembrane region" description="Helical" evidence="7">
    <location>
        <begin position="63"/>
        <end position="83"/>
    </location>
</feature>
<keyword evidence="4 9" id="KW-0378">Hydrolase</keyword>
<dbReference type="Gene3D" id="1.20.144.10">
    <property type="entry name" value="Phosphatidic acid phosphatase type 2/haloperoxidase"/>
    <property type="match status" value="2"/>
</dbReference>
<reference evidence="9 10" key="1">
    <citation type="submission" date="2023-07" db="EMBL/GenBank/DDBJ databases">
        <title>Sorghum-associated microbial communities from plants grown in Nebraska, USA.</title>
        <authorList>
            <person name="Schachtman D."/>
        </authorList>
    </citation>
    <scope>NUCLEOTIDE SEQUENCE [LARGE SCALE GENOMIC DNA]</scope>
    <source>
        <strain evidence="9 10">DS994</strain>
    </source>
</reference>
<evidence type="ECO:0000259" key="8">
    <source>
        <dbReference type="SMART" id="SM00014"/>
    </source>
</evidence>
<dbReference type="PANTHER" id="PTHR14969">
    <property type="entry name" value="SPHINGOSINE-1-PHOSPHATE PHOSPHOHYDROLASE"/>
    <property type="match status" value="1"/>
</dbReference>
<sequence>MLIPAMRSWWWSAAGFWLYAATLWVGSALTLLGQRNPEQTIGVALAGSRDAGLVVFSEGIHVAFGPIGATALVAVICAYLLWIRKKPAQALGFALVVAAGWLASTLAKTIVARPRPSGAALHPAITETGYNSYPSGHTAFAAAFVMAVTLVLARSRKAQAASLSVGAVFVAVVAFSRVYLGVHYVSDVIASVFVVIAAVMVCGSVWNTFLAPRLSTGTRTESAVPVSEEMPRPADGLK</sequence>
<evidence type="ECO:0000256" key="6">
    <source>
        <dbReference type="ARBA" id="ARBA00023136"/>
    </source>
</evidence>
<keyword evidence="3 7" id="KW-0812">Transmembrane</keyword>
<evidence type="ECO:0000256" key="7">
    <source>
        <dbReference type="SAM" id="Phobius"/>
    </source>
</evidence>
<dbReference type="Proteomes" id="UP001226389">
    <property type="component" value="Unassembled WGS sequence"/>
</dbReference>
<feature type="transmembrane region" description="Helical" evidence="7">
    <location>
        <begin position="90"/>
        <end position="112"/>
    </location>
</feature>
<evidence type="ECO:0000256" key="2">
    <source>
        <dbReference type="ARBA" id="ARBA00022475"/>
    </source>
</evidence>
<keyword evidence="2" id="KW-1003">Cell membrane</keyword>
<keyword evidence="10" id="KW-1185">Reference proteome</keyword>
<feature type="transmembrane region" description="Helical" evidence="7">
    <location>
        <begin position="132"/>
        <end position="153"/>
    </location>
</feature>
<dbReference type="EMBL" id="JAUSSY010000005">
    <property type="protein sequence ID" value="MDQ0118396.1"/>
    <property type="molecule type" value="Genomic_DNA"/>
</dbReference>
<accession>A0ABT9UFI8</accession>
<feature type="transmembrane region" description="Helical" evidence="7">
    <location>
        <begin position="188"/>
        <end position="209"/>
    </location>
</feature>
<dbReference type="SMART" id="SM00014">
    <property type="entry name" value="acidPPc"/>
    <property type="match status" value="1"/>
</dbReference>
<dbReference type="EC" id="3.6.1.27" evidence="9"/>
<evidence type="ECO:0000256" key="1">
    <source>
        <dbReference type="ARBA" id="ARBA00004651"/>
    </source>
</evidence>
<evidence type="ECO:0000313" key="9">
    <source>
        <dbReference type="EMBL" id="MDQ0118396.1"/>
    </source>
</evidence>
<feature type="transmembrane region" description="Helical" evidence="7">
    <location>
        <begin position="160"/>
        <end position="182"/>
    </location>
</feature>
<dbReference type="SUPFAM" id="SSF48317">
    <property type="entry name" value="Acid phosphatase/Vanadium-dependent haloperoxidase"/>
    <property type="match status" value="1"/>
</dbReference>
<dbReference type="InterPro" id="IPR036938">
    <property type="entry name" value="PAP2/HPO_sf"/>
</dbReference>
<dbReference type="Pfam" id="PF01569">
    <property type="entry name" value="PAP2"/>
    <property type="match status" value="1"/>
</dbReference>
<comment type="subcellular location">
    <subcellularLocation>
        <location evidence="1">Cell membrane</location>
        <topology evidence="1">Multi-pass membrane protein</topology>
    </subcellularLocation>
</comment>
<organism evidence="9 10">
    <name type="scientific">Pseudarthrobacter defluvii</name>
    <dbReference type="NCBI Taxonomy" id="410837"/>
    <lineage>
        <taxon>Bacteria</taxon>
        <taxon>Bacillati</taxon>
        <taxon>Actinomycetota</taxon>
        <taxon>Actinomycetes</taxon>
        <taxon>Micrococcales</taxon>
        <taxon>Micrococcaceae</taxon>
        <taxon>Pseudarthrobacter</taxon>
    </lineage>
</organism>
<evidence type="ECO:0000256" key="4">
    <source>
        <dbReference type="ARBA" id="ARBA00022801"/>
    </source>
</evidence>
<dbReference type="GO" id="GO:0050380">
    <property type="term" value="F:undecaprenyl-diphosphatase activity"/>
    <property type="evidence" value="ECO:0007669"/>
    <property type="project" value="UniProtKB-EC"/>
</dbReference>
<protein>
    <submittedName>
        <fullName evidence="9">Undecaprenyl-diphosphatase</fullName>
        <ecNumber evidence="9">3.6.1.27</ecNumber>
    </submittedName>
</protein>
<gene>
    <name evidence="9" type="ORF">J2T22_001574</name>
</gene>
<dbReference type="RefSeq" id="WP_307489380.1">
    <property type="nucleotide sequence ID" value="NZ_JAUSSY010000005.1"/>
</dbReference>
<evidence type="ECO:0000256" key="3">
    <source>
        <dbReference type="ARBA" id="ARBA00022692"/>
    </source>
</evidence>
<keyword evidence="5 7" id="KW-1133">Transmembrane helix</keyword>
<dbReference type="PANTHER" id="PTHR14969:SF62">
    <property type="entry name" value="DECAPRENYLPHOSPHORYL-5-PHOSPHORIBOSE PHOSPHATASE RV3807C-RELATED"/>
    <property type="match status" value="1"/>
</dbReference>
<evidence type="ECO:0000313" key="10">
    <source>
        <dbReference type="Proteomes" id="UP001226389"/>
    </source>
</evidence>
<comment type="caution">
    <text evidence="9">The sequence shown here is derived from an EMBL/GenBank/DDBJ whole genome shotgun (WGS) entry which is preliminary data.</text>
</comment>
<evidence type="ECO:0000256" key="5">
    <source>
        <dbReference type="ARBA" id="ARBA00022989"/>
    </source>
</evidence>
<proteinExistence type="predicted"/>
<feature type="domain" description="Phosphatidic acid phosphatase type 2/haloperoxidase" evidence="8">
    <location>
        <begin position="90"/>
        <end position="203"/>
    </location>
</feature>